<comment type="caution">
    <text evidence="1">The sequence shown here is derived from an EMBL/GenBank/DDBJ whole genome shotgun (WGS) entry which is preliminary data.</text>
</comment>
<reference evidence="1 2" key="1">
    <citation type="journal article" date="2019" name="Sci. Rep.">
        <title>Orb-weaving spider Araneus ventricosus genome elucidates the spidroin gene catalogue.</title>
        <authorList>
            <person name="Kono N."/>
            <person name="Nakamura H."/>
            <person name="Ohtoshi R."/>
            <person name="Moran D.A.P."/>
            <person name="Shinohara A."/>
            <person name="Yoshida Y."/>
            <person name="Fujiwara M."/>
            <person name="Mori M."/>
            <person name="Tomita M."/>
            <person name="Arakawa K."/>
        </authorList>
    </citation>
    <scope>NUCLEOTIDE SEQUENCE [LARGE SCALE GENOMIC DNA]</scope>
</reference>
<protein>
    <submittedName>
        <fullName evidence="1">Copia protein</fullName>
    </submittedName>
</protein>
<dbReference type="OrthoDB" id="413361at2759"/>
<dbReference type="GO" id="GO:0003676">
    <property type="term" value="F:nucleic acid binding"/>
    <property type="evidence" value="ECO:0007669"/>
    <property type="project" value="InterPro"/>
</dbReference>
<dbReference type="PANTHER" id="PTHR11439">
    <property type="entry name" value="GAG-POL-RELATED RETROTRANSPOSON"/>
    <property type="match status" value="1"/>
</dbReference>
<dbReference type="Gene3D" id="3.30.420.10">
    <property type="entry name" value="Ribonuclease H-like superfamily/Ribonuclease H"/>
    <property type="match status" value="1"/>
</dbReference>
<name>A0A4Y2K0I2_ARAVE</name>
<dbReference type="AlphaFoldDB" id="A0A4Y2K0I2"/>
<dbReference type="SUPFAM" id="SSF53098">
    <property type="entry name" value="Ribonuclease H-like"/>
    <property type="match status" value="1"/>
</dbReference>
<evidence type="ECO:0000313" key="1">
    <source>
        <dbReference type="EMBL" id="GBM95329.1"/>
    </source>
</evidence>
<accession>A0A4Y2K0I2</accession>
<dbReference type="InterPro" id="IPR036397">
    <property type="entry name" value="RNaseH_sf"/>
</dbReference>
<sequence length="247" mass="27942">MQIALKCPKLKGCGVLDPVVSLICSKYILISTHCVDRYPTQLINQNVKPRKGDRNTCETLRGLNQLQEHPIDAASCALKKILYLKGAAKMKINYKKCNLYDSDLSLYVDADWGSNLYDRILVSGYLITFCNIPILWCVNEQKCISLSSTEAEIIALSEGVQDLLRIKGIASEIVSVKNLIVYEDNQSCIKCIANENNFGRMKHIDVKLKFIRDIVSRNKIKIEYIFTGNQIADMLTKALLKLNFMNI</sequence>
<evidence type="ECO:0000313" key="2">
    <source>
        <dbReference type="Proteomes" id="UP000499080"/>
    </source>
</evidence>
<dbReference type="Proteomes" id="UP000499080">
    <property type="component" value="Unassembled WGS sequence"/>
</dbReference>
<gene>
    <name evidence="1" type="primary">GIP_90</name>
    <name evidence="1" type="ORF">AVEN_11990_1</name>
</gene>
<dbReference type="InterPro" id="IPR012337">
    <property type="entry name" value="RNaseH-like_sf"/>
</dbReference>
<dbReference type="CDD" id="cd09272">
    <property type="entry name" value="RNase_HI_RT_Ty1"/>
    <property type="match status" value="1"/>
</dbReference>
<dbReference type="EMBL" id="BGPR01004048">
    <property type="protein sequence ID" value="GBM95329.1"/>
    <property type="molecule type" value="Genomic_DNA"/>
</dbReference>
<keyword evidence="2" id="KW-1185">Reference proteome</keyword>
<proteinExistence type="predicted"/>
<dbReference type="PANTHER" id="PTHR11439:SF463">
    <property type="entry name" value="REVERSE TRANSCRIPTASE TY1_COPIA-TYPE DOMAIN-CONTAINING PROTEIN"/>
    <property type="match status" value="1"/>
</dbReference>
<organism evidence="1 2">
    <name type="scientific">Araneus ventricosus</name>
    <name type="common">Orbweaver spider</name>
    <name type="synonym">Epeira ventricosa</name>
    <dbReference type="NCBI Taxonomy" id="182803"/>
    <lineage>
        <taxon>Eukaryota</taxon>
        <taxon>Metazoa</taxon>
        <taxon>Ecdysozoa</taxon>
        <taxon>Arthropoda</taxon>
        <taxon>Chelicerata</taxon>
        <taxon>Arachnida</taxon>
        <taxon>Araneae</taxon>
        <taxon>Araneomorphae</taxon>
        <taxon>Entelegynae</taxon>
        <taxon>Araneoidea</taxon>
        <taxon>Araneidae</taxon>
        <taxon>Araneus</taxon>
    </lineage>
</organism>